<sequence>MVVTRNRGNPSNMPETDLGKRDDNSVDEYEPESSDEEFGSNNKRKKGKAKAAPKAKRQKVKADSQSMTEPTPEPVTPKAKKARGSRRKKDLSKLLDKMPVDILFEIFGHLSPKDLLNLSRTNKMFEELISGTRATSIWMEARKPYRVPEPPQFYSEWQWARLLFETRCEHCNTKNVDHVDWFIRKRLCSNCRSEYLTGERDKKKFKVVFNGYEKDAFQYLPHTNSRPYSQHTRDPNYDTRVMYWEPDVHVIVKEYRQLRAQATTSEGEEKKFEAWKKQRLEYVKECMDWWKQHSKDMYDEYKEKKKRRFEGIVTRFLDLNEGYTRADVEHAARIHCGNALEGTDNITTRVWNTLRPKFEPDVKWAKAGREHKESAQAVSGNP</sequence>
<evidence type="ECO:0000313" key="3">
    <source>
        <dbReference type="EMBL" id="KAF6757671.1"/>
    </source>
</evidence>
<feature type="compositionally biased region" description="Basic residues" evidence="1">
    <location>
        <begin position="78"/>
        <end position="90"/>
    </location>
</feature>
<comment type="caution">
    <text evidence="3">The sequence shown here is derived from an EMBL/GenBank/DDBJ whole genome shotgun (WGS) entry which is preliminary data.</text>
</comment>
<feature type="compositionally biased region" description="Basic residues" evidence="1">
    <location>
        <begin position="42"/>
        <end position="59"/>
    </location>
</feature>
<accession>A0A8H6MA42</accession>
<evidence type="ECO:0000313" key="4">
    <source>
        <dbReference type="Proteomes" id="UP000521943"/>
    </source>
</evidence>
<feature type="compositionally biased region" description="Polar residues" evidence="1">
    <location>
        <begin position="1"/>
        <end position="14"/>
    </location>
</feature>
<evidence type="ECO:0000259" key="2">
    <source>
        <dbReference type="PROSITE" id="PS50181"/>
    </source>
</evidence>
<proteinExistence type="predicted"/>
<dbReference type="Proteomes" id="UP000521943">
    <property type="component" value="Unassembled WGS sequence"/>
</dbReference>
<dbReference type="InterPro" id="IPR001810">
    <property type="entry name" value="F-box_dom"/>
</dbReference>
<reference evidence="3 4" key="1">
    <citation type="submission" date="2020-07" db="EMBL/GenBank/DDBJ databases">
        <title>Comparative genomics of pyrophilous fungi reveals a link between fire events and developmental genes.</title>
        <authorList>
            <consortium name="DOE Joint Genome Institute"/>
            <person name="Steindorff A.S."/>
            <person name="Carver A."/>
            <person name="Calhoun S."/>
            <person name="Stillman K."/>
            <person name="Liu H."/>
            <person name="Lipzen A."/>
            <person name="Pangilinan J."/>
            <person name="Labutti K."/>
            <person name="Bruns T.D."/>
            <person name="Grigoriev I.V."/>
        </authorList>
    </citation>
    <scope>NUCLEOTIDE SEQUENCE [LARGE SCALE GENOMIC DNA]</scope>
    <source>
        <strain evidence="3 4">CBS 144469</strain>
    </source>
</reference>
<gene>
    <name evidence="3" type="ORF">DFP72DRAFT_890319</name>
</gene>
<dbReference type="PROSITE" id="PS50181">
    <property type="entry name" value="FBOX"/>
    <property type="match status" value="1"/>
</dbReference>
<feature type="domain" description="F-box" evidence="2">
    <location>
        <begin position="92"/>
        <end position="141"/>
    </location>
</feature>
<dbReference type="InterPro" id="IPR036047">
    <property type="entry name" value="F-box-like_dom_sf"/>
</dbReference>
<dbReference type="EMBL" id="JACGCI010000021">
    <property type="protein sequence ID" value="KAF6757671.1"/>
    <property type="molecule type" value="Genomic_DNA"/>
</dbReference>
<dbReference type="SUPFAM" id="SSF81383">
    <property type="entry name" value="F-box domain"/>
    <property type="match status" value="1"/>
</dbReference>
<name>A0A8H6MA42_9AGAR</name>
<evidence type="ECO:0000256" key="1">
    <source>
        <dbReference type="SAM" id="MobiDB-lite"/>
    </source>
</evidence>
<organism evidence="3 4">
    <name type="scientific">Ephemerocybe angulata</name>
    <dbReference type="NCBI Taxonomy" id="980116"/>
    <lineage>
        <taxon>Eukaryota</taxon>
        <taxon>Fungi</taxon>
        <taxon>Dikarya</taxon>
        <taxon>Basidiomycota</taxon>
        <taxon>Agaricomycotina</taxon>
        <taxon>Agaricomycetes</taxon>
        <taxon>Agaricomycetidae</taxon>
        <taxon>Agaricales</taxon>
        <taxon>Agaricineae</taxon>
        <taxon>Psathyrellaceae</taxon>
        <taxon>Ephemerocybe</taxon>
    </lineage>
</organism>
<feature type="region of interest" description="Disordered" evidence="1">
    <location>
        <begin position="1"/>
        <end position="90"/>
    </location>
</feature>
<dbReference type="CDD" id="cd09917">
    <property type="entry name" value="F-box_SF"/>
    <property type="match status" value="1"/>
</dbReference>
<dbReference type="SMART" id="SM00256">
    <property type="entry name" value="FBOX"/>
    <property type="match status" value="1"/>
</dbReference>
<dbReference type="Pfam" id="PF00646">
    <property type="entry name" value="F-box"/>
    <property type="match status" value="1"/>
</dbReference>
<dbReference type="OrthoDB" id="2322499at2759"/>
<protein>
    <recommendedName>
        <fullName evidence="2">F-box domain-containing protein</fullName>
    </recommendedName>
</protein>
<dbReference type="Gene3D" id="1.20.1280.50">
    <property type="match status" value="1"/>
</dbReference>
<dbReference type="AlphaFoldDB" id="A0A8H6MA42"/>
<keyword evidence="4" id="KW-1185">Reference proteome</keyword>
<feature type="compositionally biased region" description="Acidic residues" evidence="1">
    <location>
        <begin position="25"/>
        <end position="38"/>
    </location>
</feature>